<dbReference type="GO" id="GO:0019622">
    <property type="term" value="P:3-(3-hydroxy)phenylpropionate catabolic process"/>
    <property type="evidence" value="ECO:0007669"/>
    <property type="project" value="TreeGrafter"/>
</dbReference>
<sequence length="519" mass="56293">MREVVVVGAGPTGLTLANLLAQQGVSVTVLERAGSACSEPRAVALADESLRTLHLLGLVPALAPNLVWDSAAHYFGLGGRRLATTRPGHGRLGFPRKNLFDQPDLVEVLVKGALDRGVEIRHGAHVTGLRQDRDGVTVLTEGGAEWRCRYLVACDGGTSTVRDRLGIGMSGSSQAERWIVLDMIHDPHDERASLFYCDPGRPAVVVPGVRGRCRYEFMLLPGENDEEVLTDAFLTGLLARFRPFDPAHVRRRAVYAAHRLVARQWRRERVFLAGDAAHMMPPFAGQGLNSGIRDARNLAWKLAAATGGRANAALLDSYERERRPHSEQMVRLSAALGRIVMTTSRRRALARDLAFGLLHLVPPIRSYVTGMRFFPEPQVSGGCVVGTGAPVGQQLPAPTVTDAAGTGHRLDELLGIGWAVVALEPRHDPATFTALDRSALAPLAASRVSVLPRDRIPRDCPATRVFADTDAMLPFPANGEPLLLLVRPDRYICAAFRPGDADRVAGRLTHYLPISDQGE</sequence>
<dbReference type="SUPFAM" id="SSF51905">
    <property type="entry name" value="FAD/NAD(P)-binding domain"/>
    <property type="match status" value="1"/>
</dbReference>
<dbReference type="Proteomes" id="UP000549616">
    <property type="component" value="Unassembled WGS sequence"/>
</dbReference>
<dbReference type="GO" id="GO:0071949">
    <property type="term" value="F:FAD binding"/>
    <property type="evidence" value="ECO:0007669"/>
    <property type="project" value="InterPro"/>
</dbReference>
<comment type="caution">
    <text evidence="3">The sequence shown here is derived from an EMBL/GenBank/DDBJ whole genome shotgun (WGS) entry which is preliminary data.</text>
</comment>
<dbReference type="AlphaFoldDB" id="A0A853BAI5"/>
<dbReference type="PRINTS" id="PR00420">
    <property type="entry name" value="RNGMNOXGNASE"/>
</dbReference>
<evidence type="ECO:0000259" key="2">
    <source>
        <dbReference type="Pfam" id="PF01494"/>
    </source>
</evidence>
<proteinExistence type="predicted"/>
<dbReference type="InterPro" id="IPR002938">
    <property type="entry name" value="FAD-bd"/>
</dbReference>
<dbReference type="PANTHER" id="PTHR43476">
    <property type="entry name" value="3-(3-HYDROXY-PHENYL)PROPIONATE/3-HYDROXYCINNAMIC ACID HYDROXYLASE"/>
    <property type="match status" value="1"/>
</dbReference>
<dbReference type="Gene3D" id="3.30.70.2450">
    <property type="match status" value="1"/>
</dbReference>
<dbReference type="Pfam" id="PF01494">
    <property type="entry name" value="FAD_binding_3"/>
    <property type="match status" value="1"/>
</dbReference>
<reference evidence="3 4" key="1">
    <citation type="submission" date="2020-07" db="EMBL/GenBank/DDBJ databases">
        <title>Sequencing the genomes of 1000 actinobacteria strains.</title>
        <authorList>
            <person name="Klenk H.-P."/>
        </authorList>
    </citation>
    <scope>NUCLEOTIDE SEQUENCE [LARGE SCALE GENOMIC DNA]</scope>
    <source>
        <strain evidence="3 4">DSM 104006</strain>
    </source>
</reference>
<organism evidence="3 4">
    <name type="scientific">Amycolatopsis endophytica</name>
    <dbReference type="NCBI Taxonomy" id="860233"/>
    <lineage>
        <taxon>Bacteria</taxon>
        <taxon>Bacillati</taxon>
        <taxon>Actinomycetota</taxon>
        <taxon>Actinomycetes</taxon>
        <taxon>Pseudonocardiales</taxon>
        <taxon>Pseudonocardiaceae</taxon>
        <taxon>Amycolatopsis</taxon>
    </lineage>
</organism>
<dbReference type="InterPro" id="IPR036188">
    <property type="entry name" value="FAD/NAD-bd_sf"/>
</dbReference>
<dbReference type="GO" id="GO:0008688">
    <property type="term" value="F:3-(3-hydroxyphenyl)propionate hydroxylase activity"/>
    <property type="evidence" value="ECO:0007669"/>
    <property type="project" value="UniProtKB-EC"/>
</dbReference>
<name>A0A853BAI5_9PSEU</name>
<dbReference type="Gene3D" id="3.50.50.60">
    <property type="entry name" value="FAD/NAD(P)-binding domain"/>
    <property type="match status" value="1"/>
</dbReference>
<keyword evidence="1 3" id="KW-0560">Oxidoreductase</keyword>
<keyword evidence="4" id="KW-1185">Reference proteome</keyword>
<protein>
    <submittedName>
        <fullName evidence="3">3-(3-hydroxy-phenyl)propionate hydroxylase</fullName>
        <ecNumber evidence="3">1.14.13.127</ecNumber>
    </submittedName>
</protein>
<feature type="domain" description="FAD-binding" evidence="2">
    <location>
        <begin position="3"/>
        <end position="332"/>
    </location>
</feature>
<accession>A0A853BAI5</accession>
<dbReference type="NCBIfam" id="NF004829">
    <property type="entry name" value="PRK06183.1-3"/>
    <property type="match status" value="1"/>
</dbReference>
<evidence type="ECO:0000313" key="3">
    <source>
        <dbReference type="EMBL" id="NYI92368.1"/>
    </source>
</evidence>
<dbReference type="RefSeq" id="WP_179776608.1">
    <property type="nucleotide sequence ID" value="NZ_JACCFK010000002.1"/>
</dbReference>
<dbReference type="EC" id="1.14.13.127" evidence="3"/>
<evidence type="ECO:0000313" key="4">
    <source>
        <dbReference type="Proteomes" id="UP000549616"/>
    </source>
</evidence>
<dbReference type="EMBL" id="JACCFK010000002">
    <property type="protein sequence ID" value="NYI92368.1"/>
    <property type="molecule type" value="Genomic_DNA"/>
</dbReference>
<dbReference type="PANTHER" id="PTHR43476:SF3">
    <property type="entry name" value="FAD-BINDING MONOOXYGENASE"/>
    <property type="match status" value="1"/>
</dbReference>
<gene>
    <name evidence="3" type="ORF">HNR02_005743</name>
</gene>
<dbReference type="InterPro" id="IPR050631">
    <property type="entry name" value="PheA/TfdB_FAD_monoxygenase"/>
</dbReference>
<evidence type="ECO:0000256" key="1">
    <source>
        <dbReference type="ARBA" id="ARBA00023002"/>
    </source>
</evidence>